<evidence type="ECO:0000313" key="2">
    <source>
        <dbReference type="EMBL" id="AMO24071.1"/>
    </source>
</evidence>
<keyword evidence="1" id="KW-0472">Membrane</keyword>
<keyword evidence="1" id="KW-0812">Transmembrane</keyword>
<feature type="transmembrane region" description="Helical" evidence="1">
    <location>
        <begin position="84"/>
        <end position="106"/>
    </location>
</feature>
<dbReference type="AlphaFoldDB" id="A0A127JVX5"/>
<feature type="transmembrane region" description="Helical" evidence="1">
    <location>
        <begin position="50"/>
        <end position="72"/>
    </location>
</feature>
<accession>A0A127JVX5</accession>
<keyword evidence="1" id="KW-1133">Transmembrane helix</keyword>
<protein>
    <recommendedName>
        <fullName evidence="4">Candidate membrane protein</fullName>
    </recommendedName>
</protein>
<sequence>MSNEATERQPLPNGYRQGIITAITVFIGFSLSFLQFWAFEAPGEWTPRSIASLVVLLVPIGAQINTLYRALLVEDDDLATYRTTVLWFVWSVVGMLLAVCLAALILPRLMASNT</sequence>
<evidence type="ECO:0000313" key="3">
    <source>
        <dbReference type="Proteomes" id="UP000070433"/>
    </source>
</evidence>
<evidence type="ECO:0008006" key="4">
    <source>
        <dbReference type="Google" id="ProtNLM"/>
    </source>
</evidence>
<evidence type="ECO:0000256" key="1">
    <source>
        <dbReference type="SAM" id="Phobius"/>
    </source>
</evidence>
<dbReference type="EMBL" id="CP010951">
    <property type="protein sequence ID" value="AMO24071.1"/>
    <property type="molecule type" value="Genomic_DNA"/>
</dbReference>
<name>A0A127JVX5_9BURK</name>
<proteinExistence type="predicted"/>
<reference evidence="2 3" key="1">
    <citation type="journal article" date="2014" name="Int. J. Syst. Evol. Microbiol.">
        <title>Ramlibacter solisilvae sp. nov., isolated from forest soil, and emended description of the genus Ramlibacter.</title>
        <authorList>
            <person name="Lee H.J."/>
            <person name="Lee S.H."/>
            <person name="Lee S.S."/>
            <person name="Lee J.S."/>
            <person name="Kim Y."/>
            <person name="Kim S.C."/>
            <person name="Jeon C.O."/>
        </authorList>
    </citation>
    <scope>NUCLEOTIDE SEQUENCE [LARGE SCALE GENOMIC DNA]</scope>
    <source>
        <strain evidence="2 3">5-10</strain>
    </source>
</reference>
<dbReference type="RefSeq" id="WP_227820346.1">
    <property type="nucleotide sequence ID" value="NZ_CP010951.1"/>
</dbReference>
<dbReference type="PATRIC" id="fig|94132.3.peg.3253"/>
<dbReference type="Proteomes" id="UP000070433">
    <property type="component" value="Chromosome"/>
</dbReference>
<keyword evidence="3" id="KW-1185">Reference proteome</keyword>
<feature type="transmembrane region" description="Helical" evidence="1">
    <location>
        <begin position="18"/>
        <end position="38"/>
    </location>
</feature>
<gene>
    <name evidence="2" type="ORF">UC35_15970</name>
</gene>
<organism evidence="2 3">
    <name type="scientific">Ramlibacter tataouinensis</name>
    <dbReference type="NCBI Taxonomy" id="94132"/>
    <lineage>
        <taxon>Bacteria</taxon>
        <taxon>Pseudomonadati</taxon>
        <taxon>Pseudomonadota</taxon>
        <taxon>Betaproteobacteria</taxon>
        <taxon>Burkholderiales</taxon>
        <taxon>Comamonadaceae</taxon>
        <taxon>Ramlibacter</taxon>
    </lineage>
</organism>